<dbReference type="EMBL" id="LR796778">
    <property type="protein sequence ID" value="CAB4165008.1"/>
    <property type="molecule type" value="Genomic_DNA"/>
</dbReference>
<evidence type="ECO:0000313" key="1">
    <source>
        <dbReference type="EMBL" id="CAB4165008.1"/>
    </source>
</evidence>
<evidence type="ECO:0000313" key="3">
    <source>
        <dbReference type="EMBL" id="CAB4177270.1"/>
    </source>
</evidence>
<reference evidence="5" key="1">
    <citation type="submission" date="2020-05" db="EMBL/GenBank/DDBJ databases">
        <authorList>
            <person name="Chiriac C."/>
            <person name="Salcher M."/>
            <person name="Ghai R."/>
            <person name="Kavagutti S V."/>
        </authorList>
    </citation>
    <scope>NUCLEOTIDE SEQUENCE</scope>
</reference>
<accession>A0A6J5SI71</accession>
<dbReference type="EMBL" id="LR797462">
    <property type="protein sequence ID" value="CAB4218435.1"/>
    <property type="molecule type" value="Genomic_DNA"/>
</dbReference>
<protein>
    <submittedName>
        <fullName evidence="5">Uncharacterized protein</fullName>
    </submittedName>
</protein>
<name>A0A6J5SI71_9CAUD</name>
<proteinExistence type="predicted"/>
<evidence type="ECO:0000313" key="5">
    <source>
        <dbReference type="EMBL" id="CAB4213585.1"/>
    </source>
</evidence>
<evidence type="ECO:0000313" key="4">
    <source>
        <dbReference type="EMBL" id="CAB4198911.1"/>
    </source>
</evidence>
<dbReference type="EMBL" id="LR796866">
    <property type="protein sequence ID" value="CAB4171477.1"/>
    <property type="molecule type" value="Genomic_DNA"/>
</dbReference>
<evidence type="ECO:0000313" key="2">
    <source>
        <dbReference type="EMBL" id="CAB4171477.1"/>
    </source>
</evidence>
<gene>
    <name evidence="3" type="ORF">UFOVP1001_6</name>
    <name evidence="4" type="ORF">UFOVP1338_4</name>
    <name evidence="5" type="ORF">UFOVP1447_65</name>
    <name evidence="6" type="ORF">UFOVP1599_61</name>
    <name evidence="1" type="ORF">UFOVP827_3</name>
    <name evidence="2" type="ORF">UFOVP916_48</name>
</gene>
<dbReference type="EMBL" id="LR797398">
    <property type="protein sequence ID" value="CAB4213585.1"/>
    <property type="molecule type" value="Genomic_DNA"/>
</dbReference>
<organism evidence="5">
    <name type="scientific">uncultured Caudovirales phage</name>
    <dbReference type="NCBI Taxonomy" id="2100421"/>
    <lineage>
        <taxon>Viruses</taxon>
        <taxon>Duplodnaviria</taxon>
        <taxon>Heunggongvirae</taxon>
        <taxon>Uroviricota</taxon>
        <taxon>Caudoviricetes</taxon>
        <taxon>Peduoviridae</taxon>
        <taxon>Maltschvirus</taxon>
        <taxon>Maltschvirus maltsch</taxon>
    </lineage>
</organism>
<dbReference type="EMBL" id="LR797284">
    <property type="protein sequence ID" value="CAB4198911.1"/>
    <property type="molecule type" value="Genomic_DNA"/>
</dbReference>
<evidence type="ECO:0000313" key="6">
    <source>
        <dbReference type="EMBL" id="CAB4218435.1"/>
    </source>
</evidence>
<dbReference type="EMBL" id="LR796950">
    <property type="protein sequence ID" value="CAB4177270.1"/>
    <property type="molecule type" value="Genomic_DNA"/>
</dbReference>
<sequence>MILVQISDFVGEYQLATGLDDSIYQAIIDKREKNNIQRLLGPDLSLLLIAYIQSPPANITAGPLVLDNQYTVVTYEAGDDFSNQELISGTVNTVDSVFKAITTTPTDYSNGSELSVTTPRYDNLINPFYLEQTGYINFLQECFANSHGLKDMLLCDIYYQIILETQQRASRSGIVAGVAENGYVLSPASALRAGEIKWNTDGLDTWEAIRWRCKVYEPDVYPDYRGTIERPRYSL</sequence>